<evidence type="ECO:0000256" key="1">
    <source>
        <dbReference type="ARBA" id="ARBA00006484"/>
    </source>
</evidence>
<dbReference type="PANTHER" id="PTHR43477:SF1">
    <property type="entry name" value="DIHYDROANTICAPSIN 7-DEHYDROGENASE"/>
    <property type="match status" value="1"/>
</dbReference>
<evidence type="ECO:0000313" key="4">
    <source>
        <dbReference type="Proteomes" id="UP000475249"/>
    </source>
</evidence>
<dbReference type="RefSeq" id="WP_161436221.1">
    <property type="nucleotide sequence ID" value="NZ_WXYO01000006.1"/>
</dbReference>
<comment type="caution">
    <text evidence="3">The sequence shown here is derived from an EMBL/GenBank/DDBJ whole genome shotgun (WGS) entry which is preliminary data.</text>
</comment>
<organism evidence="3 4">
    <name type="scientific">Poritiphilus flavus</name>
    <dbReference type="NCBI Taxonomy" id="2697053"/>
    <lineage>
        <taxon>Bacteria</taxon>
        <taxon>Pseudomonadati</taxon>
        <taxon>Bacteroidota</taxon>
        <taxon>Flavobacteriia</taxon>
        <taxon>Flavobacteriales</taxon>
        <taxon>Flavobacteriaceae</taxon>
        <taxon>Poritiphilus</taxon>
    </lineage>
</organism>
<dbReference type="GO" id="GO:0016491">
    <property type="term" value="F:oxidoreductase activity"/>
    <property type="evidence" value="ECO:0007669"/>
    <property type="project" value="UniProtKB-KW"/>
</dbReference>
<dbReference type="PRINTS" id="PR00081">
    <property type="entry name" value="GDHRDH"/>
</dbReference>
<dbReference type="Pfam" id="PF13561">
    <property type="entry name" value="adh_short_C2"/>
    <property type="match status" value="1"/>
</dbReference>
<dbReference type="InterPro" id="IPR051122">
    <property type="entry name" value="SDR_DHRS6-like"/>
</dbReference>
<comment type="similarity">
    <text evidence="1">Belongs to the short-chain dehydrogenases/reductases (SDR) family.</text>
</comment>
<evidence type="ECO:0000256" key="2">
    <source>
        <dbReference type="ARBA" id="ARBA00023002"/>
    </source>
</evidence>
<dbReference type="EMBL" id="WXYO01000006">
    <property type="protein sequence ID" value="NAS13181.1"/>
    <property type="molecule type" value="Genomic_DNA"/>
</dbReference>
<sequence length="263" mass="28183">MAAANGNWAIILGGSRGLGLATARKLAKAGFSIFIVHRDRRADMEEVELAFESIRSPGVRLESRNVDALKTAVRQEIVSELKAITIAEGGSIGVLVHSIAKGSLKPMIDPGDQGLNQQDFMITLDAMAVSLYDWTKEVFDAGLASKDMRIISFTSEGNQKAIPNYAAVSAAKAALEAITRNIALEFAPLGVKANCIQAGVTDTWSFNQIPGSEMIRKSALRRNPNKRLTTPEDIANVAYLLCLPEAAWITGTVIKADGGESLL</sequence>
<accession>A0A6L9EET3</accession>
<keyword evidence="2" id="KW-0560">Oxidoreductase</keyword>
<proteinExistence type="inferred from homology"/>
<dbReference type="AlphaFoldDB" id="A0A6L9EET3"/>
<dbReference type="InterPro" id="IPR036291">
    <property type="entry name" value="NAD(P)-bd_dom_sf"/>
</dbReference>
<dbReference type="Gene3D" id="3.40.50.720">
    <property type="entry name" value="NAD(P)-binding Rossmann-like Domain"/>
    <property type="match status" value="2"/>
</dbReference>
<evidence type="ECO:0000313" key="3">
    <source>
        <dbReference type="EMBL" id="NAS13181.1"/>
    </source>
</evidence>
<dbReference type="SUPFAM" id="SSF51735">
    <property type="entry name" value="NAD(P)-binding Rossmann-fold domains"/>
    <property type="match status" value="1"/>
</dbReference>
<protein>
    <submittedName>
        <fullName evidence="3">SDR family oxidoreductase</fullName>
    </submittedName>
</protein>
<dbReference type="PANTHER" id="PTHR43477">
    <property type="entry name" value="DIHYDROANTICAPSIN 7-DEHYDROGENASE"/>
    <property type="match status" value="1"/>
</dbReference>
<keyword evidence="4" id="KW-1185">Reference proteome</keyword>
<dbReference type="InterPro" id="IPR002347">
    <property type="entry name" value="SDR_fam"/>
</dbReference>
<name>A0A6L9EET3_9FLAO</name>
<dbReference type="Proteomes" id="UP000475249">
    <property type="component" value="Unassembled WGS sequence"/>
</dbReference>
<gene>
    <name evidence="3" type="ORF">GTQ38_14285</name>
</gene>
<reference evidence="3 4" key="1">
    <citation type="submission" date="2020-01" db="EMBL/GenBank/DDBJ databases">
        <title>Bacteria diversity of Porities sp.</title>
        <authorList>
            <person name="Wang G."/>
        </authorList>
    </citation>
    <scope>NUCLEOTIDE SEQUENCE [LARGE SCALE GENOMIC DNA]</scope>
    <source>
        <strain evidence="3 4">R33</strain>
    </source>
</reference>